<dbReference type="EMBL" id="NAAC01000041">
    <property type="protein sequence ID" value="RDJ03766.1"/>
    <property type="molecule type" value="Genomic_DNA"/>
</dbReference>
<dbReference type="Proteomes" id="UP000254939">
    <property type="component" value="Unassembled WGS sequence"/>
</dbReference>
<evidence type="ECO:0000313" key="2">
    <source>
        <dbReference type="Proteomes" id="UP000254939"/>
    </source>
</evidence>
<gene>
    <name evidence="1" type="ORF">B5K06_27935</name>
</gene>
<accession>A0A370KG56</accession>
<reference evidence="1 2" key="1">
    <citation type="submission" date="2017-03" db="EMBL/GenBank/DDBJ databases">
        <title>Genome analysis of Rhizobial strains effectives or ineffectives for nitrogen fixation isolated from bean seeds.</title>
        <authorList>
            <person name="Peralta H."/>
            <person name="Aguilar-Vera A."/>
            <person name="Mora Y."/>
            <person name="Vargas-Lagunas C."/>
            <person name="Girard L."/>
            <person name="Mora J."/>
        </authorList>
    </citation>
    <scope>NUCLEOTIDE SEQUENCE [LARGE SCALE GENOMIC DNA]</scope>
    <source>
        <strain evidence="1 2">CCGM3</strain>
    </source>
</reference>
<dbReference type="AlphaFoldDB" id="A0A370KG56"/>
<comment type="caution">
    <text evidence="1">The sequence shown here is derived from an EMBL/GenBank/DDBJ whole genome shotgun (WGS) entry which is preliminary data.</text>
</comment>
<name>A0A370KG56_9HYPH</name>
<organism evidence="1 2">
    <name type="scientific">Rhizobium grahamii</name>
    <dbReference type="NCBI Taxonomy" id="1120045"/>
    <lineage>
        <taxon>Bacteria</taxon>
        <taxon>Pseudomonadati</taxon>
        <taxon>Pseudomonadota</taxon>
        <taxon>Alphaproteobacteria</taxon>
        <taxon>Hyphomicrobiales</taxon>
        <taxon>Rhizobiaceae</taxon>
        <taxon>Rhizobium/Agrobacterium group</taxon>
        <taxon>Rhizobium</taxon>
    </lineage>
</organism>
<evidence type="ECO:0000313" key="1">
    <source>
        <dbReference type="EMBL" id="RDJ03766.1"/>
    </source>
</evidence>
<protein>
    <submittedName>
        <fullName evidence="1">Uncharacterized protein</fullName>
    </submittedName>
</protein>
<proteinExistence type="predicted"/>
<sequence>MKHGRGRGNDGDMSNSANPIVVEAVAAWFRFYVTPFDEKIAELLCDDAIRLCSIGISETEITGYLIRIHVGSAFSIANAPSSSARH</sequence>